<comment type="caution">
    <text evidence="1">The sequence shown here is derived from an EMBL/GenBank/DDBJ whole genome shotgun (WGS) entry which is preliminary data.</text>
</comment>
<reference evidence="1 2" key="2">
    <citation type="journal article" date="2018" name="New Phytol.">
        <title>High intraspecific genome diversity in the model arbuscular mycorrhizal symbiont Rhizophagus irregularis.</title>
        <authorList>
            <person name="Chen E.C.H."/>
            <person name="Morin E."/>
            <person name="Beaudet D."/>
            <person name="Noel J."/>
            <person name="Yildirir G."/>
            <person name="Ndikumana S."/>
            <person name="Charron P."/>
            <person name="St-Onge C."/>
            <person name="Giorgi J."/>
            <person name="Kruger M."/>
            <person name="Marton T."/>
            <person name="Ropars J."/>
            <person name="Grigoriev I.V."/>
            <person name="Hainaut M."/>
            <person name="Henrissat B."/>
            <person name="Roux C."/>
            <person name="Martin F."/>
            <person name="Corradi N."/>
        </authorList>
    </citation>
    <scope>NUCLEOTIDE SEQUENCE [LARGE SCALE GENOMIC DNA]</scope>
    <source>
        <strain evidence="1 2">DAOM 197198</strain>
    </source>
</reference>
<dbReference type="EMBL" id="AUPC02000417">
    <property type="protein sequence ID" value="POG59977.1"/>
    <property type="molecule type" value="Genomic_DNA"/>
</dbReference>
<gene>
    <name evidence="1" type="ORF">GLOIN_2v1717141</name>
</gene>
<evidence type="ECO:0000313" key="1">
    <source>
        <dbReference type="EMBL" id="POG59977.1"/>
    </source>
</evidence>
<accession>A0A2P4P3L3</accession>
<dbReference type="Proteomes" id="UP000018888">
    <property type="component" value="Unassembled WGS sequence"/>
</dbReference>
<feature type="non-terminal residue" evidence="1">
    <location>
        <position position="55"/>
    </location>
</feature>
<evidence type="ECO:0000313" key="2">
    <source>
        <dbReference type="Proteomes" id="UP000018888"/>
    </source>
</evidence>
<dbReference type="AlphaFoldDB" id="A0A2P4P3L3"/>
<protein>
    <submittedName>
        <fullName evidence="1">Uncharacterized protein</fullName>
    </submittedName>
</protein>
<reference evidence="1 2" key="1">
    <citation type="journal article" date="2013" name="Proc. Natl. Acad. Sci. U.S.A.">
        <title>Genome of an arbuscular mycorrhizal fungus provides insight into the oldest plant symbiosis.</title>
        <authorList>
            <person name="Tisserant E."/>
            <person name="Malbreil M."/>
            <person name="Kuo A."/>
            <person name="Kohler A."/>
            <person name="Symeonidi A."/>
            <person name="Balestrini R."/>
            <person name="Charron P."/>
            <person name="Duensing N."/>
            <person name="Frei Dit Frey N."/>
            <person name="Gianinazzi-Pearson V."/>
            <person name="Gilbert L.B."/>
            <person name="Handa Y."/>
            <person name="Herr J.R."/>
            <person name="Hijri M."/>
            <person name="Koul R."/>
            <person name="Kawaguchi M."/>
            <person name="Krajinski F."/>
            <person name="Lammers P.J."/>
            <person name="Masclaux F.G."/>
            <person name="Murat C."/>
            <person name="Morin E."/>
            <person name="Ndikumana S."/>
            <person name="Pagni M."/>
            <person name="Petitpierre D."/>
            <person name="Requena N."/>
            <person name="Rosikiewicz P."/>
            <person name="Riley R."/>
            <person name="Saito K."/>
            <person name="San Clemente H."/>
            <person name="Shapiro H."/>
            <person name="van Tuinen D."/>
            <person name="Becard G."/>
            <person name="Bonfante P."/>
            <person name="Paszkowski U."/>
            <person name="Shachar-Hill Y.Y."/>
            <person name="Tuskan G.A."/>
            <person name="Young P.W."/>
            <person name="Sanders I.R."/>
            <person name="Henrissat B."/>
            <person name="Rensing S.A."/>
            <person name="Grigoriev I.V."/>
            <person name="Corradi N."/>
            <person name="Roux C."/>
            <person name="Martin F."/>
        </authorList>
    </citation>
    <scope>NUCLEOTIDE SEQUENCE [LARGE SCALE GENOMIC DNA]</scope>
    <source>
        <strain evidence="1 2">DAOM 197198</strain>
    </source>
</reference>
<sequence length="55" mass="6834">MLFTIEVKYFINIINFDFVSIIVNFDFDYFIHLVVVYKYINLLPKKLFFLYRPFV</sequence>
<keyword evidence="2" id="KW-1185">Reference proteome</keyword>
<name>A0A2P4P3L3_RHIID</name>
<organism evidence="1 2">
    <name type="scientific">Rhizophagus irregularis (strain DAOM 181602 / DAOM 197198 / MUCL 43194)</name>
    <name type="common">Arbuscular mycorrhizal fungus</name>
    <name type="synonym">Glomus intraradices</name>
    <dbReference type="NCBI Taxonomy" id="747089"/>
    <lineage>
        <taxon>Eukaryota</taxon>
        <taxon>Fungi</taxon>
        <taxon>Fungi incertae sedis</taxon>
        <taxon>Mucoromycota</taxon>
        <taxon>Glomeromycotina</taxon>
        <taxon>Glomeromycetes</taxon>
        <taxon>Glomerales</taxon>
        <taxon>Glomeraceae</taxon>
        <taxon>Rhizophagus</taxon>
    </lineage>
</organism>
<proteinExistence type="predicted"/>